<sequence length="104" mass="11708">MTDLGIDLWGAAFQAVSFLCLMAIPWTDGKIRIFVALMAGAGILSILAFQFYIGVEKHDYGLGMDLMMITFLNAVFYLAISWGVERVFRLFLLKRKKDRSPPPS</sequence>
<feature type="transmembrane region" description="Helical" evidence="1">
    <location>
        <begin position="66"/>
        <end position="88"/>
    </location>
</feature>
<evidence type="ECO:0000256" key="1">
    <source>
        <dbReference type="SAM" id="Phobius"/>
    </source>
</evidence>
<gene>
    <name evidence="2" type="ORF">J0X12_04595</name>
</gene>
<reference evidence="2 3" key="1">
    <citation type="submission" date="2021-03" db="EMBL/GenBank/DDBJ databases">
        <title>Sneathiella sp. CAU 1612 isolated from Kang Won-do.</title>
        <authorList>
            <person name="Kim W."/>
        </authorList>
    </citation>
    <scope>NUCLEOTIDE SEQUENCE [LARGE SCALE GENOMIC DNA]</scope>
    <source>
        <strain evidence="2 3">CAU 1612</strain>
    </source>
</reference>
<dbReference type="RefSeq" id="WP_207042709.1">
    <property type="nucleotide sequence ID" value="NZ_JAFLNC010000001.1"/>
</dbReference>
<feature type="transmembrane region" description="Helical" evidence="1">
    <location>
        <begin position="33"/>
        <end position="54"/>
    </location>
</feature>
<proteinExistence type="predicted"/>
<keyword evidence="1" id="KW-1133">Transmembrane helix</keyword>
<feature type="transmembrane region" description="Helical" evidence="1">
    <location>
        <begin position="6"/>
        <end position="26"/>
    </location>
</feature>
<accession>A0ABS3F2Y8</accession>
<keyword evidence="1" id="KW-0812">Transmembrane</keyword>
<evidence type="ECO:0000313" key="2">
    <source>
        <dbReference type="EMBL" id="MBO0332879.1"/>
    </source>
</evidence>
<organism evidence="2 3">
    <name type="scientific">Sneathiella sedimenti</name>
    <dbReference type="NCBI Taxonomy" id="2816034"/>
    <lineage>
        <taxon>Bacteria</taxon>
        <taxon>Pseudomonadati</taxon>
        <taxon>Pseudomonadota</taxon>
        <taxon>Alphaproteobacteria</taxon>
        <taxon>Sneathiellales</taxon>
        <taxon>Sneathiellaceae</taxon>
        <taxon>Sneathiella</taxon>
    </lineage>
</organism>
<dbReference type="Proteomes" id="UP000664761">
    <property type="component" value="Unassembled WGS sequence"/>
</dbReference>
<keyword evidence="3" id="KW-1185">Reference proteome</keyword>
<protein>
    <submittedName>
        <fullName evidence="2">Uncharacterized protein</fullName>
    </submittedName>
</protein>
<dbReference type="EMBL" id="JAFLNC010000001">
    <property type="protein sequence ID" value="MBO0332879.1"/>
    <property type="molecule type" value="Genomic_DNA"/>
</dbReference>
<evidence type="ECO:0000313" key="3">
    <source>
        <dbReference type="Proteomes" id="UP000664761"/>
    </source>
</evidence>
<keyword evidence="1" id="KW-0472">Membrane</keyword>
<name>A0ABS3F2Y8_9PROT</name>
<comment type="caution">
    <text evidence="2">The sequence shown here is derived from an EMBL/GenBank/DDBJ whole genome shotgun (WGS) entry which is preliminary data.</text>
</comment>